<dbReference type="InterPro" id="IPR006680">
    <property type="entry name" value="Amidohydro-rel"/>
</dbReference>
<dbReference type="NCBIfam" id="TIGR00857">
    <property type="entry name" value="pyrC_multi"/>
    <property type="match status" value="1"/>
</dbReference>
<dbReference type="Gene3D" id="3.20.20.140">
    <property type="entry name" value="Metal-dependent hydrolases"/>
    <property type="match status" value="1"/>
</dbReference>
<feature type="domain" description="Amidohydrolase-related" evidence="6">
    <location>
        <begin position="53"/>
        <end position="427"/>
    </location>
</feature>
<dbReference type="InterPro" id="IPR050138">
    <property type="entry name" value="DHOase/Allantoinase_Hydrolase"/>
</dbReference>
<reference evidence="7 8" key="1">
    <citation type="submission" date="2014-04" db="EMBL/GenBank/DDBJ databases">
        <authorList>
            <person name="Sears C."/>
            <person name="Carroll K."/>
            <person name="Sack B.R."/>
            <person name="Qadri F."/>
            <person name="Myers L.L."/>
            <person name="Chung G.-T."/>
            <person name="Escheverria P."/>
            <person name="Fraser C.M."/>
            <person name="Sadzewicz L."/>
            <person name="Shefchek K.A."/>
            <person name="Tallon L."/>
            <person name="Das S.P."/>
            <person name="Daugherty S."/>
            <person name="Mongodin E.F."/>
        </authorList>
    </citation>
    <scope>NUCLEOTIDE SEQUENCE [LARGE SCALE GENOMIC DNA]</scope>
    <source>
        <strain evidence="7 8">3978 T3 ii</strain>
    </source>
</reference>
<dbReference type="PANTHER" id="PTHR43668:SF4">
    <property type="entry name" value="ALLANTOINASE"/>
    <property type="match status" value="1"/>
</dbReference>
<evidence type="ECO:0000256" key="5">
    <source>
        <dbReference type="ARBA" id="ARBA00022801"/>
    </source>
</evidence>
<comment type="caution">
    <text evidence="7">The sequence shown here is derived from an EMBL/GenBank/DDBJ whole genome shotgun (WGS) entry which is preliminary data.</text>
</comment>
<evidence type="ECO:0000256" key="2">
    <source>
        <dbReference type="ARBA" id="ARBA00002368"/>
    </source>
</evidence>
<dbReference type="GO" id="GO:0006145">
    <property type="term" value="P:purine nucleobase catabolic process"/>
    <property type="evidence" value="ECO:0007669"/>
    <property type="project" value="TreeGrafter"/>
</dbReference>
<dbReference type="GO" id="GO:0004151">
    <property type="term" value="F:dihydroorotase activity"/>
    <property type="evidence" value="ECO:0007669"/>
    <property type="project" value="UniProtKB-EC"/>
</dbReference>
<evidence type="ECO:0000256" key="4">
    <source>
        <dbReference type="ARBA" id="ARBA00022723"/>
    </source>
</evidence>
<dbReference type="NCBIfam" id="NF006688">
    <property type="entry name" value="PRK09236.1"/>
    <property type="match status" value="1"/>
</dbReference>
<keyword evidence="4" id="KW-0479">Metal-binding</keyword>
<dbReference type="GO" id="GO:0005737">
    <property type="term" value="C:cytoplasm"/>
    <property type="evidence" value="ECO:0007669"/>
    <property type="project" value="TreeGrafter"/>
</dbReference>
<evidence type="ECO:0000256" key="1">
    <source>
        <dbReference type="ARBA" id="ARBA00001947"/>
    </source>
</evidence>
<dbReference type="Gene3D" id="2.30.40.10">
    <property type="entry name" value="Urease, subunit C, domain 1"/>
    <property type="match status" value="1"/>
</dbReference>
<dbReference type="PROSITE" id="PS00483">
    <property type="entry name" value="DIHYDROOROTASE_2"/>
    <property type="match status" value="1"/>
</dbReference>
<dbReference type="InterPro" id="IPR002195">
    <property type="entry name" value="Dihydroorotase_CS"/>
</dbReference>
<dbReference type="SUPFAM" id="SSF51338">
    <property type="entry name" value="Composite domain of metallo-dependent hydrolases"/>
    <property type="match status" value="1"/>
</dbReference>
<dbReference type="CDD" id="cd01318">
    <property type="entry name" value="DHOase_IIb"/>
    <property type="match status" value="1"/>
</dbReference>
<dbReference type="RefSeq" id="WP_009036807.1">
    <property type="nucleotide sequence ID" value="NZ_JNHN01000169.1"/>
</dbReference>
<dbReference type="SUPFAM" id="SSF51556">
    <property type="entry name" value="Metallo-dependent hydrolases"/>
    <property type="match status" value="1"/>
</dbReference>
<dbReference type="EC" id="3.5.2.3" evidence="7"/>
<comment type="function">
    <text evidence="2">Catalyzes the reversible cyclization of carbamoyl aspartate to dihydroorotate.</text>
</comment>
<evidence type="ECO:0000313" key="7">
    <source>
        <dbReference type="EMBL" id="KDS51471.1"/>
    </source>
</evidence>
<organism evidence="7 8">
    <name type="scientific">Bacteroides uniformis str. 3978 T3 ii</name>
    <dbReference type="NCBI Taxonomy" id="1339349"/>
    <lineage>
        <taxon>Bacteria</taxon>
        <taxon>Pseudomonadati</taxon>
        <taxon>Bacteroidota</taxon>
        <taxon>Bacteroidia</taxon>
        <taxon>Bacteroidales</taxon>
        <taxon>Bacteroidaceae</taxon>
        <taxon>Bacteroides</taxon>
    </lineage>
</organism>
<gene>
    <name evidence="7" type="primary">pyrC</name>
    <name evidence="7" type="ORF">M094_0516</name>
</gene>
<dbReference type="EMBL" id="JNHN01000169">
    <property type="protein sequence ID" value="KDS51471.1"/>
    <property type="molecule type" value="Genomic_DNA"/>
</dbReference>
<evidence type="ECO:0000259" key="6">
    <source>
        <dbReference type="Pfam" id="PF01979"/>
    </source>
</evidence>
<dbReference type="InterPro" id="IPR011059">
    <property type="entry name" value="Metal-dep_hydrolase_composite"/>
</dbReference>
<dbReference type="PATRIC" id="fig|1339349.3.peg.1769"/>
<protein>
    <submittedName>
        <fullName evidence="7">Dihydroorotase, multifunctional complex type domain protein</fullName>
        <ecNumber evidence="7">3.5.2.3</ecNumber>
    </submittedName>
</protein>
<dbReference type="Proteomes" id="UP000028013">
    <property type="component" value="Unassembled WGS sequence"/>
</dbReference>
<evidence type="ECO:0000256" key="3">
    <source>
        <dbReference type="ARBA" id="ARBA00010286"/>
    </source>
</evidence>
<name>A0A078S3N8_BACUN</name>
<keyword evidence="5 7" id="KW-0378">Hydrolase</keyword>
<dbReference type="AlphaFoldDB" id="A0A078S3N8"/>
<dbReference type="PANTHER" id="PTHR43668">
    <property type="entry name" value="ALLANTOINASE"/>
    <property type="match status" value="1"/>
</dbReference>
<dbReference type="GO" id="GO:0004038">
    <property type="term" value="F:allantoinase activity"/>
    <property type="evidence" value="ECO:0007669"/>
    <property type="project" value="TreeGrafter"/>
</dbReference>
<proteinExistence type="inferred from homology"/>
<accession>A0A078S3N8</accession>
<dbReference type="InterPro" id="IPR032466">
    <property type="entry name" value="Metal_Hydrolase"/>
</dbReference>
<comment type="similarity">
    <text evidence="3">Belongs to the metallo-dependent hydrolases superfamily. DHOase family. Class I DHOase subfamily.</text>
</comment>
<evidence type="ECO:0000313" key="8">
    <source>
        <dbReference type="Proteomes" id="UP000028013"/>
    </source>
</evidence>
<dbReference type="Pfam" id="PF01979">
    <property type="entry name" value="Amidohydro_1"/>
    <property type="match status" value="1"/>
</dbReference>
<sequence>MKRILIHNATIVNEGQSVKGSIVIEDGRIAEVLTNWKPLSAPCDETIDATGCYLLPGIIDDHVHFRDPGLTHKADILTESRAAAAGGVTSIMDMPNTNPVTTTLDALNAKLDLLNEKCIVNHSCYFGATNDNYSEFGKLDKHRVCGIKLFMGSSTGNMLVDKMNSLLNIFNGTDMLIAAHCEDQETIKNNIAKYKEMFAGENDIPIGKHPYIRSSAACYASSELAVRLARIAGARLHILHVSTAKELQLFNDYSLSEKHITAEACVAHLLFTLSDYRTLGTRIKCNPAIKKQADRDALRAAVNSGLIDVIATDHAPHLLSEKEGGALKAMSGMPMIQFSLVSMLQLVDEGVFTLETIVEKMCHAPAQIYRINERGYIREGYRADLVLVRPDTPWEVTADKVLSKCGWSPLEGHTFNWKVERTFANGHPVYSDGMVDDAYRGEELRFGE</sequence>
<dbReference type="GO" id="GO:0046872">
    <property type="term" value="F:metal ion binding"/>
    <property type="evidence" value="ECO:0007669"/>
    <property type="project" value="UniProtKB-KW"/>
</dbReference>
<comment type="cofactor">
    <cofactor evidence="1">
        <name>Zn(2+)</name>
        <dbReference type="ChEBI" id="CHEBI:29105"/>
    </cofactor>
</comment>